<organism evidence="2">
    <name type="scientific">Variovorax paradoxus</name>
    <dbReference type="NCBI Taxonomy" id="34073"/>
    <lineage>
        <taxon>Bacteria</taxon>
        <taxon>Pseudomonadati</taxon>
        <taxon>Pseudomonadota</taxon>
        <taxon>Betaproteobacteria</taxon>
        <taxon>Burkholderiales</taxon>
        <taxon>Comamonadaceae</taxon>
        <taxon>Variovorax</taxon>
    </lineage>
</organism>
<protein>
    <recommendedName>
        <fullName evidence="3">WxL domain-containing protein</fullName>
    </recommendedName>
</protein>
<dbReference type="EMBL" id="LR743507">
    <property type="protein sequence ID" value="CAA2099187.1"/>
    <property type="molecule type" value="Genomic_DNA"/>
</dbReference>
<dbReference type="AlphaFoldDB" id="A0A679IJU0"/>
<name>A0A679IJU0_VARPD</name>
<accession>A0A679IJU0</accession>
<feature type="signal peptide" evidence="1">
    <location>
        <begin position="1"/>
        <end position="25"/>
    </location>
</feature>
<dbReference type="RefSeq" id="WP_339087902.1">
    <property type="nucleotide sequence ID" value="NZ_LR743507.1"/>
</dbReference>
<sequence length="203" mass="19911">MRHHTKLLTAAAGAALALAAGVALAESQYGYGTGTPAVTAQAHLNLSVTVPKLILLRVGTQTGTGDSLNWTAPITWATAPAITPGNNQAANWDGTAPTLGTVTNPAAVPVSAWTNSSGGGSLSYTASAFAPTGGPALTNIGVTSGAGLAHPGGATLVATGAAPSTFVPSTVATGTWTFSLTGSTLTWAPGTYTTTITYTATSV</sequence>
<gene>
    <name evidence="2" type="ORF">VVAX_00111</name>
</gene>
<feature type="chain" id="PRO_5025421986" description="WxL domain-containing protein" evidence="1">
    <location>
        <begin position="26"/>
        <end position="203"/>
    </location>
</feature>
<evidence type="ECO:0000313" key="2">
    <source>
        <dbReference type="EMBL" id="CAA2099187.1"/>
    </source>
</evidence>
<proteinExistence type="predicted"/>
<reference evidence="2" key="1">
    <citation type="submission" date="2019-12" db="EMBL/GenBank/DDBJ databases">
        <authorList>
            <person name="Cremers G."/>
        </authorList>
    </citation>
    <scope>NUCLEOTIDE SEQUENCE</scope>
    <source>
        <strain evidence="2">Vvax</strain>
    </source>
</reference>
<evidence type="ECO:0008006" key="3">
    <source>
        <dbReference type="Google" id="ProtNLM"/>
    </source>
</evidence>
<keyword evidence="1" id="KW-0732">Signal</keyword>
<evidence type="ECO:0000256" key="1">
    <source>
        <dbReference type="SAM" id="SignalP"/>
    </source>
</evidence>